<accession>A0A2M3ZR67</accession>
<sequence>MGFTRLSTSCVLVELVVVEELEATWPSPSVQMRFLAPSDSASSLAVSSGLRFAFGAVSGSSSKLFPASRFTSSTERTRKGWSEGCVSVCSSNCSSRGSVSSSSLLCFPLISNQ</sequence>
<evidence type="ECO:0000313" key="2">
    <source>
        <dbReference type="EMBL" id="MBW31054.1"/>
    </source>
</evidence>
<feature type="chain" id="PRO_5014720800" evidence="1">
    <location>
        <begin position="24"/>
        <end position="113"/>
    </location>
</feature>
<organism evidence="2">
    <name type="scientific">Anopheles braziliensis</name>
    <dbReference type="NCBI Taxonomy" id="58242"/>
    <lineage>
        <taxon>Eukaryota</taxon>
        <taxon>Metazoa</taxon>
        <taxon>Ecdysozoa</taxon>
        <taxon>Arthropoda</taxon>
        <taxon>Hexapoda</taxon>
        <taxon>Insecta</taxon>
        <taxon>Pterygota</taxon>
        <taxon>Neoptera</taxon>
        <taxon>Endopterygota</taxon>
        <taxon>Diptera</taxon>
        <taxon>Nematocera</taxon>
        <taxon>Culicoidea</taxon>
        <taxon>Culicidae</taxon>
        <taxon>Anophelinae</taxon>
        <taxon>Anopheles</taxon>
    </lineage>
</organism>
<protein>
    <submittedName>
        <fullName evidence="2">Putative secreted peptide</fullName>
    </submittedName>
</protein>
<evidence type="ECO:0000256" key="1">
    <source>
        <dbReference type="SAM" id="SignalP"/>
    </source>
</evidence>
<name>A0A2M3ZR67_9DIPT</name>
<dbReference type="AlphaFoldDB" id="A0A2M3ZR67"/>
<dbReference type="EMBL" id="GGFM01010303">
    <property type="protein sequence ID" value="MBW31054.1"/>
    <property type="molecule type" value="Transcribed_RNA"/>
</dbReference>
<feature type="signal peptide" evidence="1">
    <location>
        <begin position="1"/>
        <end position="23"/>
    </location>
</feature>
<reference evidence="2" key="1">
    <citation type="submission" date="2018-01" db="EMBL/GenBank/DDBJ databases">
        <title>An insight into the sialome of Amazonian anophelines.</title>
        <authorList>
            <person name="Ribeiro J.M."/>
            <person name="Scarpassa V."/>
            <person name="Calvo E."/>
        </authorList>
    </citation>
    <scope>NUCLEOTIDE SEQUENCE</scope>
    <source>
        <tissue evidence="2">Salivary glands</tissue>
    </source>
</reference>
<proteinExistence type="predicted"/>
<keyword evidence="1" id="KW-0732">Signal</keyword>